<evidence type="ECO:0008006" key="4">
    <source>
        <dbReference type="Google" id="ProtNLM"/>
    </source>
</evidence>
<dbReference type="AlphaFoldDB" id="A0A7J7G1H5"/>
<accession>A0A7J7G1H5</accession>
<feature type="compositionally biased region" description="Polar residues" evidence="1">
    <location>
        <begin position="127"/>
        <end position="136"/>
    </location>
</feature>
<gene>
    <name evidence="2" type="ORF">HYC85_029247</name>
</gene>
<comment type="caution">
    <text evidence="2">The sequence shown here is derived from an EMBL/GenBank/DDBJ whole genome shotgun (WGS) entry which is preliminary data.</text>
</comment>
<feature type="region of interest" description="Disordered" evidence="1">
    <location>
        <begin position="61"/>
        <end position="83"/>
    </location>
</feature>
<feature type="region of interest" description="Disordered" evidence="1">
    <location>
        <begin position="121"/>
        <end position="140"/>
    </location>
</feature>
<dbReference type="EMBL" id="JACBKZ010000014">
    <property type="protein sequence ID" value="KAF5933076.1"/>
    <property type="molecule type" value="Genomic_DNA"/>
</dbReference>
<protein>
    <recommendedName>
        <fullName evidence="4">Retrotransposon gag domain-containing protein</fullName>
    </recommendedName>
</protein>
<name>A0A7J7G1H5_CAMSI</name>
<keyword evidence="3" id="KW-1185">Reference proteome</keyword>
<evidence type="ECO:0000313" key="3">
    <source>
        <dbReference type="Proteomes" id="UP000593564"/>
    </source>
</evidence>
<evidence type="ECO:0000313" key="2">
    <source>
        <dbReference type="EMBL" id="KAF5933076.1"/>
    </source>
</evidence>
<organism evidence="2 3">
    <name type="scientific">Camellia sinensis</name>
    <name type="common">Tea plant</name>
    <name type="synonym">Thea sinensis</name>
    <dbReference type="NCBI Taxonomy" id="4442"/>
    <lineage>
        <taxon>Eukaryota</taxon>
        <taxon>Viridiplantae</taxon>
        <taxon>Streptophyta</taxon>
        <taxon>Embryophyta</taxon>
        <taxon>Tracheophyta</taxon>
        <taxon>Spermatophyta</taxon>
        <taxon>Magnoliopsida</taxon>
        <taxon>eudicotyledons</taxon>
        <taxon>Gunneridae</taxon>
        <taxon>Pentapetalae</taxon>
        <taxon>asterids</taxon>
        <taxon>Ericales</taxon>
        <taxon>Theaceae</taxon>
        <taxon>Camellia</taxon>
    </lineage>
</organism>
<proteinExistence type="predicted"/>
<evidence type="ECO:0000256" key="1">
    <source>
        <dbReference type="SAM" id="MobiDB-lite"/>
    </source>
</evidence>
<dbReference type="Proteomes" id="UP000593564">
    <property type="component" value="Unassembled WGS sequence"/>
</dbReference>
<sequence length="456" mass="50800">MLRHAKMDLNQEGQTSTMPKSVAITVEMMSYIALCEIRFRTVTGLRTVVAKSYNLRPRGRKWSSMRSTVPGDSAGGQNWFRKQPVFTSPPSGYKTKEVQAEFTSVVSTAVIPQFTRYPPASVEELDTSPTTDNRSTAAGRKSIRLKSRLIRAEVINRLQQQQPQLAVASVSHAPPTETQGNSADPILAQASKAPIHQSEAPFECEVDPTALKINKLEKLLKRAQGVKSIPDLEDGYTESAVILLERFKMPRIDCLDGSGDPMVHLHLFSDILRLMGLTTAQKLSLFGRTMSGIAAIWYAKLEDSIEVTTRDLELTRREPKEGSSEFVTRWRAKASMMTTRPSDKDQIRMIVRNLHGKLLQKMVVLPLFTFPALHEMGVQIEDAIRQGIFVEDNEPLTKNVARNSNGTTDGSTAVKCSEVDSITTSLNDQKPATSTRPQARKFHPLYMILSQALEML</sequence>
<reference evidence="3" key="1">
    <citation type="journal article" date="2020" name="Nat. Commun.">
        <title>Genome assembly of wild tea tree DASZ reveals pedigree and selection history of tea varieties.</title>
        <authorList>
            <person name="Zhang W."/>
            <person name="Zhang Y."/>
            <person name="Qiu H."/>
            <person name="Guo Y."/>
            <person name="Wan H."/>
            <person name="Zhang X."/>
            <person name="Scossa F."/>
            <person name="Alseekh S."/>
            <person name="Zhang Q."/>
            <person name="Wang P."/>
            <person name="Xu L."/>
            <person name="Schmidt M.H."/>
            <person name="Jia X."/>
            <person name="Li D."/>
            <person name="Zhu A."/>
            <person name="Guo F."/>
            <person name="Chen W."/>
            <person name="Ni D."/>
            <person name="Usadel B."/>
            <person name="Fernie A.R."/>
            <person name="Wen W."/>
        </authorList>
    </citation>
    <scope>NUCLEOTIDE SEQUENCE [LARGE SCALE GENOMIC DNA]</scope>
    <source>
        <strain evidence="3">cv. G240</strain>
    </source>
</reference>
<reference evidence="2 3" key="2">
    <citation type="submission" date="2020-07" db="EMBL/GenBank/DDBJ databases">
        <title>Genome assembly of wild tea tree DASZ reveals pedigree and selection history of tea varieties.</title>
        <authorList>
            <person name="Zhang W."/>
        </authorList>
    </citation>
    <scope>NUCLEOTIDE SEQUENCE [LARGE SCALE GENOMIC DNA]</scope>
    <source>
        <strain evidence="3">cv. G240</strain>
        <tissue evidence="2">Leaf</tissue>
    </source>
</reference>